<reference evidence="9 10" key="1">
    <citation type="submission" date="2020-12" db="EMBL/GenBank/DDBJ databases">
        <authorList>
            <person name="Lu T."/>
            <person name="Wang Q."/>
            <person name="Han X."/>
        </authorList>
    </citation>
    <scope>NUCLEOTIDE SEQUENCE [LARGE SCALE GENOMIC DNA]</scope>
    <source>
        <strain evidence="9 10">WQ 585</strain>
    </source>
</reference>
<evidence type="ECO:0000259" key="8">
    <source>
        <dbReference type="Pfam" id="PF00535"/>
    </source>
</evidence>
<comment type="caution">
    <text evidence="9">The sequence shown here is derived from an EMBL/GenBank/DDBJ whole genome shotgun (WGS) entry which is preliminary data.</text>
</comment>
<comment type="subcellular location">
    <subcellularLocation>
        <location evidence="1">Membrane</location>
        <topology evidence="1">Multi-pass membrane protein</topology>
    </subcellularLocation>
</comment>
<dbReference type="InterPro" id="IPR050256">
    <property type="entry name" value="Glycosyltransferase_2"/>
</dbReference>
<dbReference type="InterPro" id="IPR001173">
    <property type="entry name" value="Glyco_trans_2-like"/>
</dbReference>
<keyword evidence="2" id="KW-0328">Glycosyltransferase</keyword>
<evidence type="ECO:0000256" key="3">
    <source>
        <dbReference type="ARBA" id="ARBA00022679"/>
    </source>
</evidence>
<dbReference type="RefSeq" id="WP_200236049.1">
    <property type="nucleotide sequence ID" value="NZ_JAENGP010000009.1"/>
</dbReference>
<dbReference type="PANTHER" id="PTHR48090">
    <property type="entry name" value="UNDECAPRENYL-PHOSPHATE 4-DEOXY-4-FORMAMIDO-L-ARABINOSE TRANSFERASE-RELATED"/>
    <property type="match status" value="1"/>
</dbReference>
<feature type="transmembrane region" description="Helical" evidence="7">
    <location>
        <begin position="262"/>
        <end position="288"/>
    </location>
</feature>
<evidence type="ECO:0000313" key="9">
    <source>
        <dbReference type="EMBL" id="MBK1781292.1"/>
    </source>
</evidence>
<dbReference type="InterPro" id="IPR029044">
    <property type="entry name" value="Nucleotide-diphossugar_trans"/>
</dbReference>
<protein>
    <submittedName>
        <fullName evidence="9">Glycosyltransferase family 2 protein</fullName>
    </submittedName>
</protein>
<evidence type="ECO:0000256" key="4">
    <source>
        <dbReference type="ARBA" id="ARBA00022692"/>
    </source>
</evidence>
<evidence type="ECO:0000256" key="2">
    <source>
        <dbReference type="ARBA" id="ARBA00022676"/>
    </source>
</evidence>
<accession>A0ABS1EBK0</accession>
<dbReference type="Pfam" id="PF00535">
    <property type="entry name" value="Glycos_transf_2"/>
    <property type="match status" value="1"/>
</dbReference>
<organism evidence="9 10">
    <name type="scientific">Advenella mandrilli</name>
    <dbReference type="NCBI Taxonomy" id="2800330"/>
    <lineage>
        <taxon>Bacteria</taxon>
        <taxon>Pseudomonadati</taxon>
        <taxon>Pseudomonadota</taxon>
        <taxon>Betaproteobacteria</taxon>
        <taxon>Burkholderiales</taxon>
        <taxon>Alcaligenaceae</taxon>
    </lineage>
</organism>
<keyword evidence="6 7" id="KW-0472">Membrane</keyword>
<keyword evidence="10" id="KW-1185">Reference proteome</keyword>
<feature type="transmembrane region" description="Helical" evidence="7">
    <location>
        <begin position="227"/>
        <end position="250"/>
    </location>
</feature>
<name>A0ABS1EBK0_9BURK</name>
<dbReference type="EMBL" id="JAENGP010000009">
    <property type="protein sequence ID" value="MBK1781292.1"/>
    <property type="molecule type" value="Genomic_DNA"/>
</dbReference>
<feature type="domain" description="Glycosyltransferase 2-like" evidence="8">
    <location>
        <begin position="7"/>
        <end position="169"/>
    </location>
</feature>
<keyword evidence="4 7" id="KW-0812">Transmembrane</keyword>
<evidence type="ECO:0000256" key="1">
    <source>
        <dbReference type="ARBA" id="ARBA00004141"/>
    </source>
</evidence>
<gene>
    <name evidence="9" type="ORF">JHL22_08685</name>
</gene>
<keyword evidence="5 7" id="KW-1133">Transmembrane helix</keyword>
<dbReference type="Proteomes" id="UP000635316">
    <property type="component" value="Unassembled WGS sequence"/>
</dbReference>
<keyword evidence="3" id="KW-0808">Transferase</keyword>
<dbReference type="Gene3D" id="3.90.550.10">
    <property type="entry name" value="Spore Coat Polysaccharide Biosynthesis Protein SpsA, Chain A"/>
    <property type="match status" value="1"/>
</dbReference>
<evidence type="ECO:0000256" key="6">
    <source>
        <dbReference type="ARBA" id="ARBA00023136"/>
    </source>
</evidence>
<evidence type="ECO:0000313" key="10">
    <source>
        <dbReference type="Proteomes" id="UP000635316"/>
    </source>
</evidence>
<evidence type="ECO:0000256" key="7">
    <source>
        <dbReference type="SAM" id="Phobius"/>
    </source>
</evidence>
<evidence type="ECO:0000256" key="5">
    <source>
        <dbReference type="ARBA" id="ARBA00022989"/>
    </source>
</evidence>
<proteinExistence type="predicted"/>
<sequence length="319" mass="36188">MTVPEISIVATMYKSQDYVVEFCERVNAAMSLLGKSFEIILVNDGSPDRSAEIARECCDRFGNVILVDLSRNFGHHQAMMAGLRHATGNYIFLIDSDLEEEPEWILQFWPKLFEDNCDVIYGVQASRRGNLMSKISGRLYYQATRLLTGLPMPFDLVTARLMTRNYVDALLQFKEREIDIAALWVLTGFKQQAFPVTKHDNSPTTYTLSKKIALLIDSITSYSNRPLLGIFYFGAIMAMVSSAFAFYLILNRIFFNSSLEGWTSVMVSIWLIGGLIISFIGIIGIYLAKVFSETKQRPLMIVKEIYPGKHLSNQGKNYD</sequence>
<dbReference type="CDD" id="cd04187">
    <property type="entry name" value="DPM1_like_bac"/>
    <property type="match status" value="1"/>
</dbReference>
<dbReference type="SUPFAM" id="SSF53448">
    <property type="entry name" value="Nucleotide-diphospho-sugar transferases"/>
    <property type="match status" value="1"/>
</dbReference>
<dbReference type="PANTHER" id="PTHR48090:SF1">
    <property type="entry name" value="PROPHAGE BACTOPRENOL GLUCOSYL TRANSFERASE HOMOLOG"/>
    <property type="match status" value="1"/>
</dbReference>